<organism evidence="2 3">
    <name type="scientific">Kwoniella heveanensis BCC8398</name>
    <dbReference type="NCBI Taxonomy" id="1296120"/>
    <lineage>
        <taxon>Eukaryota</taxon>
        <taxon>Fungi</taxon>
        <taxon>Dikarya</taxon>
        <taxon>Basidiomycota</taxon>
        <taxon>Agaricomycotina</taxon>
        <taxon>Tremellomycetes</taxon>
        <taxon>Tremellales</taxon>
        <taxon>Cryptococcaceae</taxon>
        <taxon>Kwoniella</taxon>
    </lineage>
</organism>
<evidence type="ECO:0000256" key="1">
    <source>
        <dbReference type="SAM" id="MobiDB-lite"/>
    </source>
</evidence>
<reference evidence="2 3" key="1">
    <citation type="submission" date="2013-07" db="EMBL/GenBank/DDBJ databases">
        <title>The Genome Sequence of Cryptococcus heveanensis BCC8398.</title>
        <authorList>
            <consortium name="The Broad Institute Genome Sequencing Platform"/>
            <person name="Cuomo C."/>
            <person name="Litvintseva A."/>
            <person name="Chen Y."/>
            <person name="Heitman J."/>
            <person name="Sun S."/>
            <person name="Springer D."/>
            <person name="Dromer F."/>
            <person name="Young S.K."/>
            <person name="Zeng Q."/>
            <person name="Gargeya S."/>
            <person name="Fitzgerald M."/>
            <person name="Abouelleil A."/>
            <person name="Alvarado L."/>
            <person name="Berlin A.M."/>
            <person name="Chapman S.B."/>
            <person name="Dewar J."/>
            <person name="Goldberg J."/>
            <person name="Griggs A."/>
            <person name="Gujja S."/>
            <person name="Hansen M."/>
            <person name="Howarth C."/>
            <person name="Imamovic A."/>
            <person name="Larimer J."/>
            <person name="McCowan C."/>
            <person name="Murphy C."/>
            <person name="Pearson M."/>
            <person name="Priest M."/>
            <person name="Roberts A."/>
            <person name="Saif S."/>
            <person name="Shea T."/>
            <person name="Sykes S."/>
            <person name="Wortman J."/>
            <person name="Nusbaum C."/>
            <person name="Birren B."/>
        </authorList>
    </citation>
    <scope>NUCLEOTIDE SEQUENCE [LARGE SCALE GENOMIC DNA]</scope>
    <source>
        <strain evidence="2 3">BCC8398</strain>
    </source>
</reference>
<feature type="region of interest" description="Disordered" evidence="1">
    <location>
        <begin position="97"/>
        <end position="142"/>
    </location>
</feature>
<feature type="compositionally biased region" description="Polar residues" evidence="1">
    <location>
        <begin position="101"/>
        <end position="117"/>
    </location>
</feature>
<dbReference type="OrthoDB" id="10310643at2759"/>
<evidence type="ECO:0000313" key="3">
    <source>
        <dbReference type="Proteomes" id="UP000092666"/>
    </source>
</evidence>
<reference evidence="3" key="2">
    <citation type="submission" date="2013-12" db="EMBL/GenBank/DDBJ databases">
        <title>Evolution of pathogenesis and genome organization in the Tremellales.</title>
        <authorList>
            <person name="Cuomo C."/>
            <person name="Litvintseva A."/>
            <person name="Heitman J."/>
            <person name="Chen Y."/>
            <person name="Sun S."/>
            <person name="Springer D."/>
            <person name="Dromer F."/>
            <person name="Young S."/>
            <person name="Zeng Q."/>
            <person name="Chapman S."/>
            <person name="Gujja S."/>
            <person name="Saif S."/>
            <person name="Birren B."/>
        </authorList>
    </citation>
    <scope>NUCLEOTIDE SEQUENCE [LARGE SCALE GENOMIC DNA]</scope>
    <source>
        <strain evidence="3">BCC8398</strain>
    </source>
</reference>
<protein>
    <submittedName>
        <fullName evidence="2">Uncharacterized protein</fullName>
    </submittedName>
</protein>
<proteinExistence type="predicted"/>
<feature type="compositionally biased region" description="Polar residues" evidence="1">
    <location>
        <begin position="1"/>
        <end position="17"/>
    </location>
</feature>
<name>A0A1B9GUD0_9TREE</name>
<dbReference type="AlphaFoldDB" id="A0A1B9GUD0"/>
<keyword evidence="3" id="KW-1185">Reference proteome</keyword>
<accession>A0A1B9GUD0</accession>
<dbReference type="Proteomes" id="UP000092666">
    <property type="component" value="Unassembled WGS sequence"/>
</dbReference>
<feature type="compositionally biased region" description="Polar residues" evidence="1">
    <location>
        <begin position="39"/>
        <end position="48"/>
    </location>
</feature>
<feature type="region of interest" description="Disordered" evidence="1">
    <location>
        <begin position="1"/>
        <end position="72"/>
    </location>
</feature>
<feature type="compositionally biased region" description="Basic and acidic residues" evidence="1">
    <location>
        <begin position="120"/>
        <end position="135"/>
    </location>
</feature>
<gene>
    <name evidence="2" type="ORF">I316_03653</name>
</gene>
<evidence type="ECO:0000313" key="2">
    <source>
        <dbReference type="EMBL" id="OCF34612.1"/>
    </source>
</evidence>
<dbReference type="EMBL" id="KV700124">
    <property type="protein sequence ID" value="OCF34612.1"/>
    <property type="molecule type" value="Genomic_DNA"/>
</dbReference>
<sequence>MTTHLPSQQTATASGASNYVPHTPPITDADLERYGVGQHNGQQTTSPLASPKGMRRDLSYANPPKSVEGIEKKKRKYSACIYKWTQVMWEHARQDIERRASVSSTDSDATGNSFSPNENDDAKAPTRSRGNEHDISSVPALH</sequence>